<dbReference type="Proteomes" id="UP000588369">
    <property type="component" value="Unassembled WGS sequence"/>
</dbReference>
<comment type="caution">
    <text evidence="2">The sequence shown here is derived from an EMBL/GenBank/DDBJ whole genome shotgun (WGS) entry which is preliminary data.</text>
</comment>
<organism evidence="2 3">
    <name type="scientific">Bifidobacterium thermophilum</name>
    <dbReference type="NCBI Taxonomy" id="33905"/>
    <lineage>
        <taxon>Bacteria</taxon>
        <taxon>Bacillati</taxon>
        <taxon>Actinomycetota</taxon>
        <taxon>Actinomycetes</taxon>
        <taxon>Bifidobacteriales</taxon>
        <taxon>Bifidobacteriaceae</taxon>
        <taxon>Bifidobacterium</taxon>
    </lineage>
</organism>
<dbReference type="RefSeq" id="WP_168983965.1">
    <property type="nucleotide sequence ID" value="NZ_JABAGI010000003.1"/>
</dbReference>
<evidence type="ECO:0000313" key="2">
    <source>
        <dbReference type="EMBL" id="NME61864.1"/>
    </source>
</evidence>
<evidence type="ECO:0000313" key="3">
    <source>
        <dbReference type="Proteomes" id="UP000588369"/>
    </source>
</evidence>
<protein>
    <submittedName>
        <fullName evidence="2">Uncharacterized protein</fullName>
    </submittedName>
</protein>
<name>A0A7X9RNF7_9BIFI</name>
<sequence>MNQPREPKGAPGGTGGRFRENPASGVSGLPGLDMHVPLNIAGRRVAALPVGSAPLDGCPVKSQPKEFFRLDRGRPGAVAFRDCLKSIHETKYGKAVDVHPVEDYEDCDLYVTENGRTGFALRGGELISVFSLPGEHGGDAAVAQAVRQGARRLDCYDIGGGLPAFYARHGFHPIARVAWDDEYAPDDWPAVLGRPDVVAMAVTDNPPESVPYTDYDSALEAARRAVDA</sequence>
<dbReference type="EMBL" id="JABAGI010000003">
    <property type="protein sequence ID" value="NME61864.1"/>
    <property type="molecule type" value="Genomic_DNA"/>
</dbReference>
<dbReference type="AlphaFoldDB" id="A0A7X9RNF7"/>
<accession>A0A7X9RNF7</accession>
<proteinExistence type="predicted"/>
<evidence type="ECO:0000256" key="1">
    <source>
        <dbReference type="SAM" id="MobiDB-lite"/>
    </source>
</evidence>
<reference evidence="2 3" key="1">
    <citation type="submission" date="2020-04" db="EMBL/GenBank/DDBJ databases">
        <authorList>
            <person name="Hitch T.C.A."/>
            <person name="Wylensek D."/>
            <person name="Clavel T."/>
        </authorList>
    </citation>
    <scope>NUCLEOTIDE SEQUENCE [LARGE SCALE GENOMIC DNA]</scope>
    <source>
        <strain evidence="2 3">BSM-130-P53-3C</strain>
    </source>
</reference>
<feature type="region of interest" description="Disordered" evidence="1">
    <location>
        <begin position="1"/>
        <end position="28"/>
    </location>
</feature>
<gene>
    <name evidence="2" type="ORF">HF844_03470</name>
</gene>